<dbReference type="PANTHER" id="PTHR23518">
    <property type="entry name" value="C-METHYLTRANSFERASE"/>
    <property type="match status" value="1"/>
</dbReference>
<feature type="non-terminal residue" evidence="7">
    <location>
        <position position="1"/>
    </location>
</feature>
<evidence type="ECO:0000256" key="4">
    <source>
        <dbReference type="ARBA" id="ARBA00023136"/>
    </source>
</evidence>
<dbReference type="PROSITE" id="PS00216">
    <property type="entry name" value="SUGAR_TRANSPORT_1"/>
    <property type="match status" value="1"/>
</dbReference>
<dbReference type="InterPro" id="IPR011701">
    <property type="entry name" value="MFS"/>
</dbReference>
<sequence length="254" mass="27541">DTFGAVLGLAIAAVIIYLVQGGELALSLETYQWLVLVGVVPAVLAVLVLLFFVRERKKPPSSDIGAQVGFKQVGGFDTRFKLFLAVMAVFTLGNSSDFFVILRAQNLGSSVIYVVLMLVVFNIAYASTALPAGILSDRLGRRRVITLGWFIYALVYLGFALASELWQVWLLFACYGVYYGMVEGVARAFVADLVPEEKRGTAYGLYHGVVGLTLLPASLIAGWLWQAYSPAAPFYFGAGLAFIAMLGIMGVVRE</sequence>
<feature type="transmembrane region" description="Helical" evidence="5">
    <location>
        <begin position="82"/>
        <end position="104"/>
    </location>
</feature>
<dbReference type="GO" id="GO:0016020">
    <property type="term" value="C:membrane"/>
    <property type="evidence" value="ECO:0007669"/>
    <property type="project" value="UniProtKB-SubCell"/>
</dbReference>
<evidence type="ECO:0000256" key="3">
    <source>
        <dbReference type="ARBA" id="ARBA00022989"/>
    </source>
</evidence>
<dbReference type="InterPro" id="IPR020846">
    <property type="entry name" value="MFS_dom"/>
</dbReference>
<feature type="transmembrane region" description="Helical" evidence="5">
    <location>
        <begin position="202"/>
        <end position="225"/>
    </location>
</feature>
<dbReference type="Pfam" id="PF07690">
    <property type="entry name" value="MFS_1"/>
    <property type="match status" value="1"/>
</dbReference>
<accession>X1NPX7</accession>
<keyword evidence="4 5" id="KW-0472">Membrane</keyword>
<dbReference type="InterPro" id="IPR036259">
    <property type="entry name" value="MFS_trans_sf"/>
</dbReference>
<reference evidence="7" key="1">
    <citation type="journal article" date="2014" name="Front. Microbiol.">
        <title>High frequency of phylogenetically diverse reductive dehalogenase-homologous genes in deep subseafloor sedimentary metagenomes.</title>
        <authorList>
            <person name="Kawai M."/>
            <person name="Futagami T."/>
            <person name="Toyoda A."/>
            <person name="Takaki Y."/>
            <person name="Nishi S."/>
            <person name="Hori S."/>
            <person name="Arai W."/>
            <person name="Tsubouchi T."/>
            <person name="Morono Y."/>
            <person name="Uchiyama I."/>
            <person name="Ito T."/>
            <person name="Fujiyama A."/>
            <person name="Inagaki F."/>
            <person name="Takami H."/>
        </authorList>
    </citation>
    <scope>NUCLEOTIDE SEQUENCE</scope>
    <source>
        <strain evidence="7">Expedition CK06-06</strain>
    </source>
</reference>
<evidence type="ECO:0000313" key="7">
    <source>
        <dbReference type="EMBL" id="GAI32261.1"/>
    </source>
</evidence>
<feature type="transmembrane region" description="Helical" evidence="5">
    <location>
        <begin position="144"/>
        <end position="162"/>
    </location>
</feature>
<evidence type="ECO:0000256" key="1">
    <source>
        <dbReference type="ARBA" id="ARBA00004141"/>
    </source>
</evidence>
<organism evidence="7">
    <name type="scientific">marine sediment metagenome</name>
    <dbReference type="NCBI Taxonomy" id="412755"/>
    <lineage>
        <taxon>unclassified sequences</taxon>
        <taxon>metagenomes</taxon>
        <taxon>ecological metagenomes</taxon>
    </lineage>
</organism>
<feature type="transmembrane region" description="Helical" evidence="5">
    <location>
        <begin position="110"/>
        <end position="132"/>
    </location>
</feature>
<comment type="caution">
    <text evidence="7">The sequence shown here is derived from an EMBL/GenBank/DDBJ whole genome shotgun (WGS) entry which is preliminary data.</text>
</comment>
<dbReference type="CDD" id="cd17370">
    <property type="entry name" value="MFS_MJ1317_like"/>
    <property type="match status" value="1"/>
</dbReference>
<evidence type="ECO:0000259" key="6">
    <source>
        <dbReference type="PROSITE" id="PS50850"/>
    </source>
</evidence>
<feature type="transmembrane region" description="Helical" evidence="5">
    <location>
        <begin position="31"/>
        <end position="53"/>
    </location>
</feature>
<dbReference type="GO" id="GO:0022857">
    <property type="term" value="F:transmembrane transporter activity"/>
    <property type="evidence" value="ECO:0007669"/>
    <property type="project" value="InterPro"/>
</dbReference>
<feature type="transmembrane region" description="Helical" evidence="5">
    <location>
        <begin position="231"/>
        <end position="252"/>
    </location>
</feature>
<dbReference type="PANTHER" id="PTHR23518:SF2">
    <property type="entry name" value="MAJOR FACILITATOR SUPERFAMILY TRANSPORTER"/>
    <property type="match status" value="1"/>
</dbReference>
<keyword evidence="3 5" id="KW-1133">Transmembrane helix</keyword>
<gene>
    <name evidence="7" type="ORF">S06H3_27080</name>
</gene>
<dbReference type="Gene3D" id="1.20.1250.20">
    <property type="entry name" value="MFS general substrate transporter like domains"/>
    <property type="match status" value="1"/>
</dbReference>
<dbReference type="AlphaFoldDB" id="X1NPX7"/>
<dbReference type="SUPFAM" id="SSF103473">
    <property type="entry name" value="MFS general substrate transporter"/>
    <property type="match status" value="1"/>
</dbReference>
<protein>
    <recommendedName>
        <fullName evidence="6">Major facilitator superfamily (MFS) profile domain-containing protein</fullName>
    </recommendedName>
</protein>
<keyword evidence="2 5" id="KW-0812">Transmembrane</keyword>
<name>X1NPX7_9ZZZZ</name>
<feature type="transmembrane region" description="Helical" evidence="5">
    <location>
        <begin position="168"/>
        <end position="190"/>
    </location>
</feature>
<dbReference type="EMBL" id="BARV01015690">
    <property type="protein sequence ID" value="GAI32261.1"/>
    <property type="molecule type" value="Genomic_DNA"/>
</dbReference>
<dbReference type="PROSITE" id="PS50850">
    <property type="entry name" value="MFS"/>
    <property type="match status" value="1"/>
</dbReference>
<proteinExistence type="predicted"/>
<dbReference type="InterPro" id="IPR005829">
    <property type="entry name" value="Sugar_transporter_CS"/>
</dbReference>
<comment type="subcellular location">
    <subcellularLocation>
        <location evidence="1">Membrane</location>
        <topology evidence="1">Multi-pass membrane protein</topology>
    </subcellularLocation>
</comment>
<evidence type="ECO:0000256" key="2">
    <source>
        <dbReference type="ARBA" id="ARBA00022692"/>
    </source>
</evidence>
<feature type="domain" description="Major facilitator superfamily (MFS) profile" evidence="6">
    <location>
        <begin position="67"/>
        <end position="254"/>
    </location>
</feature>
<evidence type="ECO:0000256" key="5">
    <source>
        <dbReference type="SAM" id="Phobius"/>
    </source>
</evidence>